<evidence type="ECO:0000313" key="3">
    <source>
        <dbReference type="Proteomes" id="UP000660270"/>
    </source>
</evidence>
<keyword evidence="1" id="KW-0472">Membrane</keyword>
<name>A0ABR8INQ2_APHFL</name>
<gene>
    <name evidence="2" type="ORF">H6G43_06775</name>
</gene>
<keyword evidence="3" id="KW-1185">Reference proteome</keyword>
<accession>A0ABR8INQ2</accession>
<evidence type="ECO:0000313" key="2">
    <source>
        <dbReference type="EMBL" id="MBD2684945.1"/>
    </source>
</evidence>
<evidence type="ECO:0000256" key="1">
    <source>
        <dbReference type="SAM" id="Phobius"/>
    </source>
</evidence>
<keyword evidence="1" id="KW-0812">Transmembrane</keyword>
<dbReference type="InterPro" id="IPR018673">
    <property type="entry name" value="DUF2141"/>
</dbReference>
<dbReference type="Pfam" id="PF09912">
    <property type="entry name" value="DUF2141"/>
    <property type="match status" value="1"/>
</dbReference>
<dbReference type="Proteomes" id="UP000660270">
    <property type="component" value="Unassembled WGS sequence"/>
</dbReference>
<protein>
    <submittedName>
        <fullName evidence="2">DUF2141 domain-containing protein</fullName>
    </submittedName>
</protein>
<dbReference type="EMBL" id="JACJTM010000011">
    <property type="protein sequence ID" value="MBD2684945.1"/>
    <property type="molecule type" value="Genomic_DNA"/>
</dbReference>
<keyword evidence="1" id="KW-1133">Transmembrane helix</keyword>
<reference evidence="2 3" key="1">
    <citation type="journal article" date="2020" name="ISME J.">
        <title>Comparative genomics reveals insights into cyanobacterial evolution and habitat adaptation.</title>
        <authorList>
            <person name="Chen M.Y."/>
            <person name="Teng W.K."/>
            <person name="Zhao L."/>
            <person name="Hu C.X."/>
            <person name="Zhou Y.K."/>
            <person name="Han B.P."/>
            <person name="Song L.R."/>
            <person name="Shu W.S."/>
        </authorList>
    </citation>
    <scope>NUCLEOTIDE SEQUENCE [LARGE SCALE GENOMIC DNA]</scope>
    <source>
        <strain evidence="2 3">FACHB-1249</strain>
    </source>
</reference>
<sequence length="181" mass="19843">MKQQLNTALGQASIRGLILLLPILGNLLFLANAKADLADLNVNLIIEVEGLRNKSGQICTTLFNQAEGFPSDSKKAFKSQCIEIKDIPQKLTFTELKPGNYAVALFHDANKNGNLDTNFLRAPKEGFGFSNNPEVLTGPPKFNDSAVTVPKTNTNVNVSKAKTNTDTNIQIKIKMKYFFPS</sequence>
<organism evidence="2 3">
    <name type="scientific">Aphanizomenon flos-aquae FACHB-1249</name>
    <dbReference type="NCBI Taxonomy" id="2692889"/>
    <lineage>
        <taxon>Bacteria</taxon>
        <taxon>Bacillati</taxon>
        <taxon>Cyanobacteriota</taxon>
        <taxon>Cyanophyceae</taxon>
        <taxon>Nostocales</taxon>
        <taxon>Aphanizomenonaceae</taxon>
        <taxon>Aphanizomenon</taxon>
    </lineage>
</organism>
<comment type="caution">
    <text evidence="2">The sequence shown here is derived from an EMBL/GenBank/DDBJ whole genome shotgun (WGS) entry which is preliminary data.</text>
</comment>
<proteinExistence type="predicted"/>
<feature type="transmembrane region" description="Helical" evidence="1">
    <location>
        <begin position="12"/>
        <end position="31"/>
    </location>
</feature>